<dbReference type="Proteomes" id="UP000802098">
    <property type="component" value="Unassembled WGS sequence"/>
</dbReference>
<accession>A0ABX0HSJ0</accession>
<dbReference type="Pfam" id="PF10543">
    <property type="entry name" value="ORF6N"/>
    <property type="match status" value="1"/>
</dbReference>
<keyword evidence="4" id="KW-1185">Reference proteome</keyword>
<evidence type="ECO:0000313" key="3">
    <source>
        <dbReference type="EMBL" id="NHK97997.1"/>
    </source>
</evidence>
<reference evidence="3 4" key="1">
    <citation type="submission" date="2020-03" db="EMBL/GenBank/DDBJ databases">
        <title>Rubrivivax benzoatilyticus JA2 (sequenced after 10 years sub-culturing).</title>
        <authorList>
            <person name="Gupta D."/>
            <person name="Chintalapati S."/>
            <person name="Chintalapati V.R."/>
        </authorList>
    </citation>
    <scope>NUCLEOTIDE SEQUENCE [LARGE SCALE GENOMIC DNA]</scope>
    <source>
        <strain evidence="3 4">JA2-Mal</strain>
    </source>
</reference>
<name>A0ABX0HSJ0_9BURK</name>
<evidence type="ECO:0000256" key="1">
    <source>
        <dbReference type="SAM" id="MobiDB-lite"/>
    </source>
</evidence>
<proteinExistence type="predicted"/>
<gene>
    <name evidence="3" type="ORF">G7087_06380</name>
</gene>
<dbReference type="EMBL" id="JAAOCD010000002">
    <property type="protein sequence ID" value="NHK97997.1"/>
    <property type="molecule type" value="Genomic_DNA"/>
</dbReference>
<feature type="compositionally biased region" description="Basic and acidic residues" evidence="1">
    <location>
        <begin position="188"/>
        <end position="199"/>
    </location>
</feature>
<dbReference type="RefSeq" id="WP_009856791.1">
    <property type="nucleotide sequence ID" value="NZ_JAAOCD010000002.1"/>
</dbReference>
<feature type="region of interest" description="Disordered" evidence="1">
    <location>
        <begin position="173"/>
        <end position="199"/>
    </location>
</feature>
<sequence>MSTPLLATEAIALRIATVRGRRVLLDADLAALYEVETKRFNEAVRRNLPKFPADFMFQLTTDEWGALRSQIATLDAAPGGRGRHRKYLPYAFTEHGAIMAANLLSSPRAIEVSVYVVRAFVRMRELAATHGDLAKRLSELEQKTEALAIGHDSFSRNTRHQLRQVFDALRELMTPPDPPKRPIGFVQPEHKNEKARGAG</sequence>
<dbReference type="InterPro" id="IPR018873">
    <property type="entry name" value="KilA-N_DNA-bd_domain"/>
</dbReference>
<evidence type="ECO:0000259" key="2">
    <source>
        <dbReference type="Pfam" id="PF10543"/>
    </source>
</evidence>
<organism evidence="3 4">
    <name type="scientific">Rubrivivax benzoatilyticus</name>
    <dbReference type="NCBI Taxonomy" id="316997"/>
    <lineage>
        <taxon>Bacteria</taxon>
        <taxon>Pseudomonadati</taxon>
        <taxon>Pseudomonadota</taxon>
        <taxon>Betaproteobacteria</taxon>
        <taxon>Burkholderiales</taxon>
        <taxon>Sphaerotilaceae</taxon>
        <taxon>Rubrivivax</taxon>
    </lineage>
</organism>
<protein>
    <submittedName>
        <fullName evidence="3">ORF6N domain-containing protein</fullName>
    </submittedName>
</protein>
<comment type="caution">
    <text evidence="3">The sequence shown here is derived from an EMBL/GenBank/DDBJ whole genome shotgun (WGS) entry which is preliminary data.</text>
</comment>
<evidence type="ECO:0000313" key="4">
    <source>
        <dbReference type="Proteomes" id="UP000802098"/>
    </source>
</evidence>
<feature type="domain" description="KilA-N DNA-binding" evidence="2">
    <location>
        <begin position="14"/>
        <end position="102"/>
    </location>
</feature>